<protein>
    <recommendedName>
        <fullName evidence="3">Nucleoside-diphosphate kinase</fullName>
    </recommendedName>
</protein>
<dbReference type="RefSeq" id="WP_087862677.1">
    <property type="nucleotide sequence ID" value="NZ_LT859958.1"/>
</dbReference>
<accession>A0A1Y6KA15</accession>
<evidence type="ECO:0000313" key="2">
    <source>
        <dbReference type="Proteomes" id="UP000195514"/>
    </source>
</evidence>
<dbReference type="OrthoDB" id="367374at2"/>
<sequence length="332" mass="37022">MRNLLNQALIARTRAASAAEIIQPVQIGNPVFQNELVFFIKPELLSVEDDAKVLNSLKMIEDLFSTYQVHINGLVVMPGKVLADYQIMNRHYGFINQLSREASQIINDQTRQEMFQVLNIEDDGSHKILGGHEFLQTYSSDVDTLNAIWFGQGAQKLRSGFYFVAINYKGDPILLVNGFNPSQLMHFTREDHCIVLMLVHSNTDWYDLKFNLVGDTFPARAKPDSIRGQLHAHPELFGLDEVGINANGVHLSAGPFESAFEVVNFFGEILSYTPRINPPLGIQRVIDSGIGSDLALSLLNNPVIGESDLFSETENLNTDAAVEFAREKLLGS</sequence>
<evidence type="ECO:0008006" key="3">
    <source>
        <dbReference type="Google" id="ProtNLM"/>
    </source>
</evidence>
<reference evidence="2" key="1">
    <citation type="submission" date="2017-05" db="EMBL/GenBank/DDBJ databases">
        <authorList>
            <person name="Kirkegaard R."/>
            <person name="Mcilroy J S."/>
        </authorList>
    </citation>
    <scope>NUCLEOTIDE SEQUENCE [LARGE SCALE GENOMIC DNA]</scope>
</reference>
<dbReference type="Proteomes" id="UP000195514">
    <property type="component" value="Chromosome I"/>
</dbReference>
<dbReference type="SUPFAM" id="SSF54919">
    <property type="entry name" value="Nucleoside diphosphate kinase, NDK"/>
    <property type="match status" value="1"/>
</dbReference>
<organism evidence="1 2">
    <name type="scientific">Candidatus Brevifilum fermentans</name>
    <dbReference type="NCBI Taxonomy" id="1986204"/>
    <lineage>
        <taxon>Bacteria</taxon>
        <taxon>Bacillati</taxon>
        <taxon>Chloroflexota</taxon>
        <taxon>Anaerolineae</taxon>
        <taxon>Anaerolineales</taxon>
        <taxon>Anaerolineaceae</taxon>
        <taxon>Candidatus Brevifilum</taxon>
    </lineage>
</organism>
<dbReference type="KEGG" id="abat:CFX1CAM_1805"/>
<proteinExistence type="predicted"/>
<evidence type="ECO:0000313" key="1">
    <source>
        <dbReference type="EMBL" id="SMX54870.1"/>
    </source>
</evidence>
<keyword evidence="2" id="KW-1185">Reference proteome</keyword>
<dbReference type="AlphaFoldDB" id="A0A1Y6KA15"/>
<gene>
    <name evidence="1" type="ORF">CFX1CAM_1805</name>
</gene>
<dbReference type="Gene3D" id="3.30.70.141">
    <property type="entry name" value="Nucleoside diphosphate kinase-like domain"/>
    <property type="match status" value="1"/>
</dbReference>
<dbReference type="InterPro" id="IPR036850">
    <property type="entry name" value="NDK-like_dom_sf"/>
</dbReference>
<dbReference type="EMBL" id="LT859958">
    <property type="protein sequence ID" value="SMX54870.1"/>
    <property type="molecule type" value="Genomic_DNA"/>
</dbReference>
<name>A0A1Y6KA15_9CHLR</name>